<accession>A0A660CDS2</accession>
<dbReference type="AlphaFoldDB" id="A0A660CDS2"/>
<protein>
    <submittedName>
        <fullName evidence="1">Uncharacterized protein</fullName>
    </submittedName>
</protein>
<name>A0A660CDS2_9PSEU</name>
<evidence type="ECO:0000313" key="2">
    <source>
        <dbReference type="Proteomes" id="UP000317303"/>
    </source>
</evidence>
<evidence type="ECO:0000313" key="1">
    <source>
        <dbReference type="EMBL" id="TWH19035.1"/>
    </source>
</evidence>
<dbReference type="Proteomes" id="UP000317303">
    <property type="component" value="Unassembled WGS sequence"/>
</dbReference>
<dbReference type="EMBL" id="VLJV01000001">
    <property type="protein sequence ID" value="TWH19035.1"/>
    <property type="molecule type" value="Genomic_DNA"/>
</dbReference>
<sequence length="83" mass="9405">MLRSPGRVLRFHGPVLRSPGRVLRFRERVLRFRERVLRFPGVGQNATERGSRPGAMAGSCTPWRYAGLSAPTTHMEKYCDPPP</sequence>
<reference evidence="1 2" key="1">
    <citation type="submission" date="2019-07" db="EMBL/GenBank/DDBJ databases">
        <title>R&amp;d 2014.</title>
        <authorList>
            <person name="Klenk H.-P."/>
        </authorList>
    </citation>
    <scope>NUCLEOTIDE SEQUENCE [LARGE SCALE GENOMIC DNA]</scope>
    <source>
        <strain evidence="1 2">DSM 43194</strain>
    </source>
</reference>
<keyword evidence="2" id="KW-1185">Reference proteome</keyword>
<organism evidence="1 2">
    <name type="scientific">Prauserella rugosa</name>
    <dbReference type="NCBI Taxonomy" id="43354"/>
    <lineage>
        <taxon>Bacteria</taxon>
        <taxon>Bacillati</taxon>
        <taxon>Actinomycetota</taxon>
        <taxon>Actinomycetes</taxon>
        <taxon>Pseudonocardiales</taxon>
        <taxon>Pseudonocardiaceae</taxon>
        <taxon>Prauserella</taxon>
    </lineage>
</organism>
<gene>
    <name evidence="1" type="ORF">JD82_00857</name>
</gene>
<comment type="caution">
    <text evidence="1">The sequence shown here is derived from an EMBL/GenBank/DDBJ whole genome shotgun (WGS) entry which is preliminary data.</text>
</comment>
<proteinExistence type="predicted"/>